<dbReference type="Gene3D" id="3.30.360.10">
    <property type="entry name" value="Dihydrodipicolinate Reductase, domain 2"/>
    <property type="match status" value="1"/>
</dbReference>
<sequence length="495" mass="55816">MGGPLSPNEKDSTVVVVLGASGDLAFKKTYPALFGLYKNSFLPPNISIVGYARSSIELADFRKRVSSRIKATDQEKSLLEEFLAKCTYVSGKYDDAESFKQLNTAVDKIQSTTLGRKHRVFYMALPPSVFIPASQGLKQHVYAHDGNNRLIVEKPFGKDSESSRELATRLAENWKEDEIYRIDHYLGKEMVKNLMILRFANVFFGAIWNRQYIHNVQITFKEPIGTEGRGGYFDEFGIIRDIMQNHLLQILTIVAMEKPVTLDAEDVRNEKVKVLRAIKPLTASDVLLAQYGRSKDGKEEGYLDDKGVPKDSVTPTYAAAAFYIKNERWDGVPFILKCGKALDQQKTEIRIQFQDVPGNIYPSVMRNELVVRVQPEEAVYMKFANKQPGLSSTAVTSELDLSYARRYKDVKIPDAYESLILDVLNGDKANFVRDDELEAAWKIFTPLLHEIEGKGGAIKPEIYAFGQRAPDGLDAFVAKHGFRRDASYAWSPPKI</sequence>
<dbReference type="Proteomes" id="UP001212152">
    <property type="component" value="Unassembled WGS sequence"/>
</dbReference>
<gene>
    <name evidence="12" type="primary">ZWF1_2</name>
    <name evidence="12" type="ORF">HDU87_004180</name>
</gene>
<keyword evidence="6 9" id="KW-0521">NADP</keyword>
<comment type="similarity">
    <text evidence="2 9">Belongs to the glucose-6-phosphate dehydrogenase family.</text>
</comment>
<dbReference type="PIRSF" id="PIRSF000110">
    <property type="entry name" value="G6PD"/>
    <property type="match status" value="1"/>
</dbReference>
<organism evidence="12 13">
    <name type="scientific">Geranomyces variabilis</name>
    <dbReference type="NCBI Taxonomy" id="109894"/>
    <lineage>
        <taxon>Eukaryota</taxon>
        <taxon>Fungi</taxon>
        <taxon>Fungi incertae sedis</taxon>
        <taxon>Chytridiomycota</taxon>
        <taxon>Chytridiomycota incertae sedis</taxon>
        <taxon>Chytridiomycetes</taxon>
        <taxon>Spizellomycetales</taxon>
        <taxon>Powellomycetaceae</taxon>
        <taxon>Geranomyces</taxon>
    </lineage>
</organism>
<dbReference type="GO" id="GO:0006006">
    <property type="term" value="P:glucose metabolic process"/>
    <property type="evidence" value="ECO:0007669"/>
    <property type="project" value="UniProtKB-KW"/>
</dbReference>
<dbReference type="SUPFAM" id="SSF55347">
    <property type="entry name" value="Glyceraldehyde-3-phosphate dehydrogenase-like, C-terminal domain"/>
    <property type="match status" value="1"/>
</dbReference>
<evidence type="ECO:0000256" key="2">
    <source>
        <dbReference type="ARBA" id="ARBA00009975"/>
    </source>
</evidence>
<dbReference type="PANTHER" id="PTHR23429:SF0">
    <property type="entry name" value="GLUCOSE-6-PHOSPHATE 1-DEHYDROGENASE"/>
    <property type="match status" value="1"/>
</dbReference>
<dbReference type="SUPFAM" id="SSF51735">
    <property type="entry name" value="NAD(P)-binding Rossmann-fold domains"/>
    <property type="match status" value="1"/>
</dbReference>
<dbReference type="Pfam" id="PF00479">
    <property type="entry name" value="G6PD_N"/>
    <property type="match status" value="1"/>
</dbReference>
<name>A0AAD5TJ43_9FUNG</name>
<dbReference type="InterPro" id="IPR022675">
    <property type="entry name" value="G6P_DH_C"/>
</dbReference>
<dbReference type="FunFam" id="3.30.360.10:FF:000018">
    <property type="entry name" value="Glucose-6-phosphate 1-dehydrogenase"/>
    <property type="match status" value="1"/>
</dbReference>
<keyword evidence="8 9" id="KW-0119">Carbohydrate metabolism</keyword>
<evidence type="ECO:0000256" key="1">
    <source>
        <dbReference type="ARBA" id="ARBA00004937"/>
    </source>
</evidence>
<evidence type="ECO:0000256" key="3">
    <source>
        <dbReference type="ARBA" id="ARBA00013019"/>
    </source>
</evidence>
<evidence type="ECO:0000259" key="11">
    <source>
        <dbReference type="Pfam" id="PF02781"/>
    </source>
</evidence>
<evidence type="ECO:0000259" key="10">
    <source>
        <dbReference type="Pfam" id="PF00479"/>
    </source>
</evidence>
<dbReference type="NCBIfam" id="TIGR00871">
    <property type="entry name" value="zwf"/>
    <property type="match status" value="1"/>
</dbReference>
<keyword evidence="7 9" id="KW-0560">Oxidoreductase</keyword>
<keyword evidence="13" id="KW-1185">Reference proteome</keyword>
<evidence type="ECO:0000256" key="5">
    <source>
        <dbReference type="ARBA" id="ARBA00022526"/>
    </source>
</evidence>
<dbReference type="PRINTS" id="PR00079">
    <property type="entry name" value="G6PDHDRGNASE"/>
</dbReference>
<keyword evidence="5 9" id="KW-0313">Glucose metabolism</keyword>
<dbReference type="InterPro" id="IPR036291">
    <property type="entry name" value="NAD(P)-bd_dom_sf"/>
</dbReference>
<reference evidence="12" key="1">
    <citation type="submission" date="2020-05" db="EMBL/GenBank/DDBJ databases">
        <title>Phylogenomic resolution of chytrid fungi.</title>
        <authorList>
            <person name="Stajich J.E."/>
            <person name="Amses K."/>
            <person name="Simmons R."/>
            <person name="Seto K."/>
            <person name="Myers J."/>
            <person name="Bonds A."/>
            <person name="Quandt C.A."/>
            <person name="Barry K."/>
            <person name="Liu P."/>
            <person name="Grigoriev I."/>
            <person name="Longcore J.E."/>
            <person name="James T.Y."/>
        </authorList>
    </citation>
    <scope>NUCLEOTIDE SEQUENCE</scope>
    <source>
        <strain evidence="12">JEL0379</strain>
    </source>
</reference>
<dbReference type="GO" id="GO:0005829">
    <property type="term" value="C:cytosol"/>
    <property type="evidence" value="ECO:0007669"/>
    <property type="project" value="TreeGrafter"/>
</dbReference>
<dbReference type="PROSITE" id="PS00069">
    <property type="entry name" value="G6P_DEHYDROGENASE"/>
    <property type="match status" value="1"/>
</dbReference>
<comment type="caution">
    <text evidence="12">The sequence shown here is derived from an EMBL/GenBank/DDBJ whole genome shotgun (WGS) entry which is preliminary data.</text>
</comment>
<evidence type="ECO:0000256" key="9">
    <source>
        <dbReference type="RuleBase" id="RU362120"/>
    </source>
</evidence>
<dbReference type="FunFam" id="3.40.50.720:FF:000111">
    <property type="entry name" value="Glucose-6-phosphate 1-dehydrogenase"/>
    <property type="match status" value="1"/>
</dbReference>
<accession>A0AAD5TJ43</accession>
<evidence type="ECO:0000313" key="13">
    <source>
        <dbReference type="Proteomes" id="UP001212152"/>
    </source>
</evidence>
<proteinExistence type="inferred from homology"/>
<dbReference type="GO" id="GO:0050661">
    <property type="term" value="F:NADP binding"/>
    <property type="evidence" value="ECO:0007669"/>
    <property type="project" value="InterPro"/>
</dbReference>
<dbReference type="Pfam" id="PF02781">
    <property type="entry name" value="G6PD_C"/>
    <property type="match status" value="1"/>
</dbReference>
<dbReference type="EMBL" id="JADGJQ010000030">
    <property type="protein sequence ID" value="KAJ3177898.1"/>
    <property type="molecule type" value="Genomic_DNA"/>
</dbReference>
<dbReference type="InterPro" id="IPR001282">
    <property type="entry name" value="G6P_DH"/>
</dbReference>
<dbReference type="PANTHER" id="PTHR23429">
    <property type="entry name" value="GLUCOSE-6-PHOSPHATE 1-DEHYDROGENASE G6PD"/>
    <property type="match status" value="1"/>
</dbReference>
<feature type="domain" description="Glucose-6-phosphate dehydrogenase C-terminal" evidence="11">
    <location>
        <begin position="195"/>
        <end position="482"/>
    </location>
</feature>
<comment type="pathway">
    <text evidence="1 9">Carbohydrate degradation; pentose phosphate pathway; D-ribulose 5-phosphate from D-glucose 6-phosphate (oxidative stage): step 1/3.</text>
</comment>
<dbReference type="GO" id="GO:0009051">
    <property type="term" value="P:pentose-phosphate shunt, oxidative branch"/>
    <property type="evidence" value="ECO:0007669"/>
    <property type="project" value="TreeGrafter"/>
</dbReference>
<dbReference type="EC" id="1.1.1.49" evidence="3 9"/>
<evidence type="ECO:0000256" key="4">
    <source>
        <dbReference type="ARBA" id="ARBA00020444"/>
    </source>
</evidence>
<dbReference type="InterPro" id="IPR022674">
    <property type="entry name" value="G6P_DH_NAD-bd"/>
</dbReference>
<evidence type="ECO:0000313" key="12">
    <source>
        <dbReference type="EMBL" id="KAJ3177898.1"/>
    </source>
</evidence>
<feature type="domain" description="Glucose-6-phosphate dehydrogenase NAD-binding" evidence="10">
    <location>
        <begin position="16"/>
        <end position="193"/>
    </location>
</feature>
<comment type="function">
    <text evidence="9">Catalyzes the rate-limiting step of the oxidative pentose-phosphate pathway, which represents a route for the dissimilation of carbohydrates besides glycolysis.</text>
</comment>
<evidence type="ECO:0000256" key="8">
    <source>
        <dbReference type="ARBA" id="ARBA00023277"/>
    </source>
</evidence>
<dbReference type="HAMAP" id="MF_00966">
    <property type="entry name" value="G6PD"/>
    <property type="match status" value="1"/>
</dbReference>
<evidence type="ECO:0000256" key="6">
    <source>
        <dbReference type="ARBA" id="ARBA00022857"/>
    </source>
</evidence>
<protein>
    <recommendedName>
        <fullName evidence="4 9">Glucose-6-phosphate 1-dehydrogenase</fullName>
        <ecNumber evidence="3 9">1.1.1.49</ecNumber>
    </recommendedName>
</protein>
<dbReference type="InterPro" id="IPR019796">
    <property type="entry name" value="G6P_DH_AS"/>
</dbReference>
<comment type="catalytic activity">
    <reaction evidence="9">
        <text>D-glucose 6-phosphate + NADP(+) = 6-phospho-D-glucono-1,5-lactone + NADPH + H(+)</text>
        <dbReference type="Rhea" id="RHEA:15841"/>
        <dbReference type="ChEBI" id="CHEBI:15378"/>
        <dbReference type="ChEBI" id="CHEBI:57783"/>
        <dbReference type="ChEBI" id="CHEBI:57955"/>
        <dbReference type="ChEBI" id="CHEBI:58349"/>
        <dbReference type="ChEBI" id="CHEBI:61548"/>
        <dbReference type="EC" id="1.1.1.49"/>
    </reaction>
</comment>
<dbReference type="GO" id="GO:0004345">
    <property type="term" value="F:glucose-6-phosphate dehydrogenase activity"/>
    <property type="evidence" value="ECO:0007669"/>
    <property type="project" value="UniProtKB-EC"/>
</dbReference>
<evidence type="ECO:0000256" key="7">
    <source>
        <dbReference type="ARBA" id="ARBA00023002"/>
    </source>
</evidence>
<dbReference type="Gene3D" id="3.40.50.720">
    <property type="entry name" value="NAD(P)-binding Rossmann-like Domain"/>
    <property type="match status" value="1"/>
</dbReference>
<dbReference type="AlphaFoldDB" id="A0AAD5TJ43"/>